<keyword evidence="4" id="KW-1185">Reference proteome</keyword>
<evidence type="ECO:0000313" key="4">
    <source>
        <dbReference type="Proteomes" id="UP000693970"/>
    </source>
</evidence>
<dbReference type="EMBL" id="JAGRRH010000026">
    <property type="protein sequence ID" value="KAG7341700.1"/>
    <property type="molecule type" value="Genomic_DNA"/>
</dbReference>
<keyword evidence="2" id="KW-1133">Transmembrane helix</keyword>
<feature type="region of interest" description="Disordered" evidence="1">
    <location>
        <begin position="325"/>
        <end position="362"/>
    </location>
</feature>
<reference evidence="3" key="1">
    <citation type="journal article" date="2021" name="Sci. Rep.">
        <title>Diploid genomic architecture of Nitzschia inconspicua, an elite biomass production diatom.</title>
        <authorList>
            <person name="Oliver A."/>
            <person name="Podell S."/>
            <person name="Pinowska A."/>
            <person name="Traller J.C."/>
            <person name="Smith S.R."/>
            <person name="McClure R."/>
            <person name="Beliaev A."/>
            <person name="Bohutskyi P."/>
            <person name="Hill E.A."/>
            <person name="Rabines A."/>
            <person name="Zheng H."/>
            <person name="Allen L.Z."/>
            <person name="Kuo A."/>
            <person name="Grigoriev I.V."/>
            <person name="Allen A.E."/>
            <person name="Hazlebeck D."/>
            <person name="Allen E.E."/>
        </authorList>
    </citation>
    <scope>NUCLEOTIDE SEQUENCE</scope>
    <source>
        <strain evidence="3">Hildebrandi</strain>
    </source>
</reference>
<evidence type="ECO:0000256" key="1">
    <source>
        <dbReference type="SAM" id="MobiDB-lite"/>
    </source>
</evidence>
<feature type="region of interest" description="Disordered" evidence="1">
    <location>
        <begin position="42"/>
        <end position="65"/>
    </location>
</feature>
<keyword evidence="2" id="KW-0472">Membrane</keyword>
<dbReference type="Proteomes" id="UP000693970">
    <property type="component" value="Unassembled WGS sequence"/>
</dbReference>
<evidence type="ECO:0000313" key="3">
    <source>
        <dbReference type="EMBL" id="KAG7341700.1"/>
    </source>
</evidence>
<organism evidence="3 4">
    <name type="scientific">Nitzschia inconspicua</name>
    <dbReference type="NCBI Taxonomy" id="303405"/>
    <lineage>
        <taxon>Eukaryota</taxon>
        <taxon>Sar</taxon>
        <taxon>Stramenopiles</taxon>
        <taxon>Ochrophyta</taxon>
        <taxon>Bacillariophyta</taxon>
        <taxon>Bacillariophyceae</taxon>
        <taxon>Bacillariophycidae</taxon>
        <taxon>Bacillariales</taxon>
        <taxon>Bacillariaceae</taxon>
        <taxon>Nitzschia</taxon>
    </lineage>
</organism>
<comment type="caution">
    <text evidence="3">The sequence shown here is derived from an EMBL/GenBank/DDBJ whole genome shotgun (WGS) entry which is preliminary data.</text>
</comment>
<gene>
    <name evidence="3" type="ORF">IV203_023653</name>
</gene>
<name>A0A9K3KEL2_9STRA</name>
<accession>A0A9K3KEL2</accession>
<feature type="compositionally biased region" description="Low complexity" evidence="1">
    <location>
        <begin position="353"/>
        <end position="362"/>
    </location>
</feature>
<evidence type="ECO:0000256" key="2">
    <source>
        <dbReference type="SAM" id="Phobius"/>
    </source>
</evidence>
<feature type="region of interest" description="Disordered" evidence="1">
    <location>
        <begin position="107"/>
        <end position="127"/>
    </location>
</feature>
<protein>
    <submittedName>
        <fullName evidence="3">Uncharacterized protein</fullName>
    </submittedName>
</protein>
<sequence length="387" mass="42536">MAESLTLEHPDEERAQKASASSMLQVKTGDADYTVETTLSSNLMSASSSPETIEKGNISPTKPSILRNPIHRLRRRKRPTIEVLVKEEGVIISSSDAVSAAPFIENDKTTTKKDNEEEEKQLEEYRTDEDVEDVNAAVHQTKPASPKISIVLEHDNEVVVEQLLPFASKAKHASSSTTTKHMTSSDNPEDLFYSPLKLVSPKVTTNPQRNQRQCKSIIKRGNSKIRTKSNATLLSTTSQRRVSFDEATIVKHESARKRKSAFETIRLAMPIILPYLIAILILVVSSLVPPAVDTTVSSNVEQAAESVSTSSDTNQRSIMGGLVTVSASSSSDESEPKEDPIIADHNDGRDCGSSATSSTSTVTRTLWTPHSMYDQVVLPRTFNHHRN</sequence>
<proteinExistence type="predicted"/>
<feature type="transmembrane region" description="Helical" evidence="2">
    <location>
        <begin position="267"/>
        <end position="288"/>
    </location>
</feature>
<feature type="compositionally biased region" description="Basic and acidic residues" evidence="1">
    <location>
        <begin position="1"/>
        <end position="16"/>
    </location>
</feature>
<dbReference type="AlphaFoldDB" id="A0A9K3KEL2"/>
<feature type="compositionally biased region" description="Acidic residues" evidence="1">
    <location>
        <begin position="116"/>
        <end position="127"/>
    </location>
</feature>
<feature type="compositionally biased region" description="Basic and acidic residues" evidence="1">
    <location>
        <begin position="337"/>
        <end position="350"/>
    </location>
</feature>
<keyword evidence="2" id="KW-0812">Transmembrane</keyword>
<reference evidence="3" key="2">
    <citation type="submission" date="2021-04" db="EMBL/GenBank/DDBJ databases">
        <authorList>
            <person name="Podell S."/>
        </authorList>
    </citation>
    <scope>NUCLEOTIDE SEQUENCE</scope>
    <source>
        <strain evidence="3">Hildebrandi</strain>
    </source>
</reference>
<feature type="region of interest" description="Disordered" evidence="1">
    <location>
        <begin position="1"/>
        <end position="27"/>
    </location>
</feature>